<gene>
    <name evidence="6" type="ORF">A3860_23195</name>
</gene>
<evidence type="ECO:0000256" key="2">
    <source>
        <dbReference type="ARBA" id="ARBA00022692"/>
    </source>
</evidence>
<evidence type="ECO:0000256" key="4">
    <source>
        <dbReference type="ARBA" id="ARBA00023136"/>
    </source>
</evidence>
<evidence type="ECO:0008006" key="8">
    <source>
        <dbReference type="Google" id="ProtNLM"/>
    </source>
</evidence>
<organism evidence="6 7">
    <name type="scientific">Niastella vici</name>
    <dbReference type="NCBI Taxonomy" id="1703345"/>
    <lineage>
        <taxon>Bacteria</taxon>
        <taxon>Pseudomonadati</taxon>
        <taxon>Bacteroidota</taxon>
        <taxon>Chitinophagia</taxon>
        <taxon>Chitinophagales</taxon>
        <taxon>Chitinophagaceae</taxon>
        <taxon>Niastella</taxon>
    </lineage>
</organism>
<evidence type="ECO:0000256" key="1">
    <source>
        <dbReference type="ARBA" id="ARBA00004141"/>
    </source>
</evidence>
<reference evidence="6 7" key="1">
    <citation type="submission" date="2016-03" db="EMBL/GenBank/DDBJ databases">
        <title>Niastella vici sp. nov., isolated from farmland soil.</title>
        <authorList>
            <person name="Chen L."/>
            <person name="Wang D."/>
            <person name="Yang S."/>
            <person name="Wang G."/>
        </authorList>
    </citation>
    <scope>NUCLEOTIDE SEQUENCE [LARGE SCALE GENOMIC DNA]</scope>
    <source>
        <strain evidence="6 7">DJ57</strain>
    </source>
</reference>
<keyword evidence="4 5" id="KW-0472">Membrane</keyword>
<dbReference type="AlphaFoldDB" id="A0A1V9FZU4"/>
<evidence type="ECO:0000256" key="3">
    <source>
        <dbReference type="ARBA" id="ARBA00022989"/>
    </source>
</evidence>
<dbReference type="GO" id="GO:0016020">
    <property type="term" value="C:membrane"/>
    <property type="evidence" value="ECO:0007669"/>
    <property type="project" value="UniProtKB-SubCell"/>
</dbReference>
<proteinExistence type="predicted"/>
<dbReference type="RefSeq" id="WP_081147511.1">
    <property type="nucleotide sequence ID" value="NZ_LVYD01000044.1"/>
</dbReference>
<feature type="transmembrane region" description="Helical" evidence="5">
    <location>
        <begin position="124"/>
        <end position="148"/>
    </location>
</feature>
<dbReference type="PANTHER" id="PTHR11040">
    <property type="entry name" value="ZINC/IRON TRANSPORTER"/>
    <property type="match status" value="1"/>
</dbReference>
<feature type="transmembrane region" description="Helical" evidence="5">
    <location>
        <begin position="57"/>
        <end position="77"/>
    </location>
</feature>
<dbReference type="InterPro" id="IPR003689">
    <property type="entry name" value="ZIP"/>
</dbReference>
<dbReference type="GO" id="GO:0005385">
    <property type="term" value="F:zinc ion transmembrane transporter activity"/>
    <property type="evidence" value="ECO:0007669"/>
    <property type="project" value="TreeGrafter"/>
</dbReference>
<name>A0A1V9FZU4_9BACT</name>
<comment type="caution">
    <text evidence="6">The sequence shown here is derived from an EMBL/GenBank/DDBJ whole genome shotgun (WGS) entry which is preliminary data.</text>
</comment>
<sequence length="239" mass="25989">MILLFTILTFFSTLAGGLFAFRHKDKPGLISGFSAGAVIGVSFFDLLPESLSLGNRYYTPGFITALAALGFFFYMIMDRLTLLHFHYKGIQTNNRGNLGAGSLSVHSFFDGIAIGIAFQTSNSVGIAVAMAVIVHDFSDGLNTVSVVLKNDNLNRRRHAFKWLLADSIAPVLGITSTFFFTLSDAMFAVVLSIFSGFFFYIGASDLLPESQHKYPSMWTTGMTIFGAAVIYAVLKLGAL</sequence>
<dbReference type="OrthoDB" id="120163at2"/>
<dbReference type="STRING" id="1703345.A3860_23195"/>
<keyword evidence="2 5" id="KW-0812">Transmembrane</keyword>
<keyword evidence="7" id="KW-1185">Reference proteome</keyword>
<evidence type="ECO:0000256" key="5">
    <source>
        <dbReference type="SAM" id="Phobius"/>
    </source>
</evidence>
<dbReference type="Pfam" id="PF02535">
    <property type="entry name" value="Zip"/>
    <property type="match status" value="1"/>
</dbReference>
<dbReference type="EMBL" id="LVYD01000044">
    <property type="protein sequence ID" value="OQP63847.1"/>
    <property type="molecule type" value="Genomic_DNA"/>
</dbReference>
<accession>A0A1V9FZU4</accession>
<feature type="transmembrane region" description="Helical" evidence="5">
    <location>
        <begin position="215"/>
        <end position="234"/>
    </location>
</feature>
<dbReference type="Proteomes" id="UP000192796">
    <property type="component" value="Unassembled WGS sequence"/>
</dbReference>
<evidence type="ECO:0000313" key="6">
    <source>
        <dbReference type="EMBL" id="OQP63847.1"/>
    </source>
</evidence>
<comment type="subcellular location">
    <subcellularLocation>
        <location evidence="1">Membrane</location>
        <topology evidence="1">Multi-pass membrane protein</topology>
    </subcellularLocation>
</comment>
<protein>
    <recommendedName>
        <fullName evidence="8">Permease</fullName>
    </recommendedName>
</protein>
<feature type="transmembrane region" description="Helical" evidence="5">
    <location>
        <begin position="185"/>
        <end position="203"/>
    </location>
</feature>
<feature type="transmembrane region" description="Helical" evidence="5">
    <location>
        <begin position="98"/>
        <end position="118"/>
    </location>
</feature>
<evidence type="ECO:0000313" key="7">
    <source>
        <dbReference type="Proteomes" id="UP000192796"/>
    </source>
</evidence>
<keyword evidence="3 5" id="KW-1133">Transmembrane helix</keyword>